<dbReference type="PANTHER" id="PTHR46388">
    <property type="entry name" value="NHL REPEAT-CONTAINING PROTEIN 2"/>
    <property type="match status" value="1"/>
</dbReference>
<dbReference type="EnsemblProtists" id="EOD17200">
    <property type="protein sequence ID" value="EOD17200"/>
    <property type="gene ID" value="EMIHUDRAFT_44168"/>
</dbReference>
<reference evidence="1" key="2">
    <citation type="submission" date="2024-10" db="UniProtKB">
        <authorList>
            <consortium name="EnsemblProtists"/>
        </authorList>
    </citation>
    <scope>IDENTIFICATION</scope>
</reference>
<dbReference type="PANTHER" id="PTHR46388:SF2">
    <property type="entry name" value="NHL REPEAT-CONTAINING PROTEIN 2"/>
    <property type="match status" value="1"/>
</dbReference>
<dbReference type="PaxDb" id="2903-EOD17200"/>
<sequence length="238" mass="23548">GVTISPDGSALFVTDFFSHKIRRVEVATGAVTAIAGSGEDGDADGMGDAAQFNAPADLAISPDGSALFVADSDSHKIRRVEVATGAVTTLAGSGEIGDADGVGGAAEFCCPWGVTVSPDGSALFVADYSSHKIRRVEVATGAVTTLAGSGEEGDADGVGGAAQFNWPHGLVISPDGSALFVADCDNHKIRRVEVATGAVTTLTGSGARGSADGVGGAAQFKHPTALAISPDGSTLSVC</sequence>
<evidence type="ECO:0000313" key="1">
    <source>
        <dbReference type="EnsemblProtists" id="EOD17200"/>
    </source>
</evidence>
<evidence type="ECO:0008006" key="3">
    <source>
        <dbReference type="Google" id="ProtNLM"/>
    </source>
</evidence>
<dbReference type="eggNOG" id="KOG2177">
    <property type="taxonomic scope" value="Eukaryota"/>
</dbReference>
<name>A0A0D3J115_EMIH1</name>
<proteinExistence type="predicted"/>
<dbReference type="InterPro" id="IPR011042">
    <property type="entry name" value="6-blade_b-propeller_TolB-like"/>
</dbReference>
<dbReference type="GeneID" id="17263349"/>
<dbReference type="AlphaFoldDB" id="A0A0D3J115"/>
<accession>A0A0D3J115</accession>
<dbReference type="STRING" id="2903.R1DRS5"/>
<protein>
    <recommendedName>
        <fullName evidence="3">SMP-30/Gluconolactonase/LRE-like region domain-containing protein</fullName>
    </recommendedName>
</protein>
<keyword evidence="2" id="KW-1185">Reference proteome</keyword>
<reference evidence="2" key="1">
    <citation type="journal article" date="2013" name="Nature">
        <title>Pan genome of the phytoplankton Emiliania underpins its global distribution.</title>
        <authorList>
            <person name="Read B.A."/>
            <person name="Kegel J."/>
            <person name="Klute M.J."/>
            <person name="Kuo A."/>
            <person name="Lefebvre S.C."/>
            <person name="Maumus F."/>
            <person name="Mayer C."/>
            <person name="Miller J."/>
            <person name="Monier A."/>
            <person name="Salamov A."/>
            <person name="Young J."/>
            <person name="Aguilar M."/>
            <person name="Claverie J.M."/>
            <person name="Frickenhaus S."/>
            <person name="Gonzalez K."/>
            <person name="Herman E.K."/>
            <person name="Lin Y.C."/>
            <person name="Napier J."/>
            <person name="Ogata H."/>
            <person name="Sarno A.F."/>
            <person name="Shmutz J."/>
            <person name="Schroeder D."/>
            <person name="de Vargas C."/>
            <person name="Verret F."/>
            <person name="von Dassow P."/>
            <person name="Valentin K."/>
            <person name="Van de Peer Y."/>
            <person name="Wheeler G."/>
            <person name="Dacks J.B."/>
            <person name="Delwiche C.F."/>
            <person name="Dyhrman S.T."/>
            <person name="Glockner G."/>
            <person name="John U."/>
            <person name="Richards T."/>
            <person name="Worden A.Z."/>
            <person name="Zhang X."/>
            <person name="Grigoriev I.V."/>
            <person name="Allen A.E."/>
            <person name="Bidle K."/>
            <person name="Borodovsky M."/>
            <person name="Bowler C."/>
            <person name="Brownlee C."/>
            <person name="Cock J.M."/>
            <person name="Elias M."/>
            <person name="Gladyshev V.N."/>
            <person name="Groth M."/>
            <person name="Guda C."/>
            <person name="Hadaegh A."/>
            <person name="Iglesias-Rodriguez M.D."/>
            <person name="Jenkins J."/>
            <person name="Jones B.M."/>
            <person name="Lawson T."/>
            <person name="Leese F."/>
            <person name="Lindquist E."/>
            <person name="Lobanov A."/>
            <person name="Lomsadze A."/>
            <person name="Malik S.B."/>
            <person name="Marsh M.E."/>
            <person name="Mackinder L."/>
            <person name="Mock T."/>
            <person name="Mueller-Roeber B."/>
            <person name="Pagarete A."/>
            <person name="Parker M."/>
            <person name="Probert I."/>
            <person name="Quesneville H."/>
            <person name="Raines C."/>
            <person name="Rensing S.A."/>
            <person name="Riano-Pachon D.M."/>
            <person name="Richier S."/>
            <person name="Rokitta S."/>
            <person name="Shiraiwa Y."/>
            <person name="Soanes D.M."/>
            <person name="van der Giezen M."/>
            <person name="Wahlund T.M."/>
            <person name="Williams B."/>
            <person name="Wilson W."/>
            <person name="Wolfe G."/>
            <person name="Wurch L.L."/>
        </authorList>
    </citation>
    <scope>NUCLEOTIDE SEQUENCE</scope>
</reference>
<dbReference type="InterPro" id="IPR019405">
    <property type="entry name" value="Lactonase_7-beta_prop"/>
</dbReference>
<dbReference type="Gene3D" id="2.120.10.30">
    <property type="entry name" value="TolB, C-terminal domain"/>
    <property type="match status" value="3"/>
</dbReference>
<dbReference type="Proteomes" id="UP000013827">
    <property type="component" value="Unassembled WGS sequence"/>
</dbReference>
<dbReference type="KEGG" id="ehx:EMIHUDRAFT_44168"/>
<evidence type="ECO:0000313" key="2">
    <source>
        <dbReference type="Proteomes" id="UP000013827"/>
    </source>
</evidence>
<dbReference type="HOGENOM" id="CLU_008645_1_2_1"/>
<dbReference type="RefSeq" id="XP_005769629.1">
    <property type="nucleotide sequence ID" value="XM_005769572.1"/>
</dbReference>
<dbReference type="SUPFAM" id="SSF63825">
    <property type="entry name" value="YWTD domain"/>
    <property type="match status" value="1"/>
</dbReference>
<dbReference type="Pfam" id="PF10282">
    <property type="entry name" value="Lactonase"/>
    <property type="match status" value="1"/>
</dbReference>
<organism evidence="1 2">
    <name type="scientific">Emiliania huxleyi (strain CCMP1516)</name>
    <dbReference type="NCBI Taxonomy" id="280463"/>
    <lineage>
        <taxon>Eukaryota</taxon>
        <taxon>Haptista</taxon>
        <taxon>Haptophyta</taxon>
        <taxon>Prymnesiophyceae</taxon>
        <taxon>Isochrysidales</taxon>
        <taxon>Noelaerhabdaceae</taxon>
        <taxon>Emiliania</taxon>
    </lineage>
</organism>